<dbReference type="EMBL" id="JAAGKO020000027">
    <property type="protein sequence ID" value="MDI5964829.1"/>
    <property type="molecule type" value="Genomic_DNA"/>
</dbReference>
<sequence>MRTTVPPAPAKTPSATIPAQPTQSTTGVPATFLPMSDQCELHVWCIKVPGHDEECRGTEVSFPVPGSTVGDILKATIISEPEIGKTVIEYTPDGDYGDYVTADRLRGDAAKVRATAARLYALADEYDAITEAEVTAPTRPAVTTVSAPASAPVELRKHDLTLNSGGPSQTVVCPSWCTKSHSESLVFWEELEHEGALVAGFPLRAVADANGGKPASFQMFEAEIRQVPFSADPRSTVPAATVAVMTSDSDLGAVALEGLAPEELMVVIDRMRSSVAELTQIHAQLVEARAEFNRARS</sequence>
<dbReference type="Pfam" id="PF21848">
    <property type="entry name" value="DUF6907"/>
    <property type="match status" value="1"/>
</dbReference>
<dbReference type="InterPro" id="IPR054202">
    <property type="entry name" value="DUF6907"/>
</dbReference>
<comment type="caution">
    <text evidence="2">The sequence shown here is derived from an EMBL/GenBank/DDBJ whole genome shotgun (WGS) entry which is preliminary data.</text>
</comment>
<protein>
    <submittedName>
        <fullName evidence="2">Uncharacterized protein</fullName>
    </submittedName>
</protein>
<evidence type="ECO:0000256" key="1">
    <source>
        <dbReference type="SAM" id="MobiDB-lite"/>
    </source>
</evidence>
<name>A0ABT6W256_9ACTN</name>
<proteinExistence type="predicted"/>
<feature type="region of interest" description="Disordered" evidence="1">
    <location>
        <begin position="1"/>
        <end position="25"/>
    </location>
</feature>
<reference evidence="2 3" key="1">
    <citation type="submission" date="2023-05" db="EMBL/GenBank/DDBJ databases">
        <title>Streptantibioticus silvisoli sp. nov., acidotolerant actinomycetes 1 from pine litter.</title>
        <authorList>
            <person name="Swiecimska M."/>
            <person name="Golinska P."/>
            <person name="Sangal V."/>
            <person name="Wachnowicz B."/>
            <person name="Goodfellow M."/>
        </authorList>
    </citation>
    <scope>NUCLEOTIDE SEQUENCE [LARGE SCALE GENOMIC DNA]</scope>
    <source>
        <strain evidence="2 3">SL54</strain>
    </source>
</reference>
<evidence type="ECO:0000313" key="3">
    <source>
        <dbReference type="Proteomes" id="UP001156398"/>
    </source>
</evidence>
<feature type="compositionally biased region" description="Polar residues" evidence="1">
    <location>
        <begin position="13"/>
        <end position="25"/>
    </location>
</feature>
<dbReference type="Proteomes" id="UP001156398">
    <property type="component" value="Unassembled WGS sequence"/>
</dbReference>
<feature type="compositionally biased region" description="Pro residues" evidence="1">
    <location>
        <begin position="1"/>
        <end position="10"/>
    </location>
</feature>
<gene>
    <name evidence="2" type="ORF">POF43_019235</name>
</gene>
<keyword evidence="3" id="KW-1185">Reference proteome</keyword>
<dbReference type="RefSeq" id="WP_282704662.1">
    <property type="nucleotide sequence ID" value="NZ_JAAGKO020000027.1"/>
</dbReference>
<accession>A0ABT6W256</accession>
<organism evidence="2 3">
    <name type="scientific">Streptantibioticus silvisoli</name>
    <dbReference type="NCBI Taxonomy" id="2705255"/>
    <lineage>
        <taxon>Bacteria</taxon>
        <taxon>Bacillati</taxon>
        <taxon>Actinomycetota</taxon>
        <taxon>Actinomycetes</taxon>
        <taxon>Kitasatosporales</taxon>
        <taxon>Streptomycetaceae</taxon>
        <taxon>Streptantibioticus</taxon>
    </lineage>
</organism>
<evidence type="ECO:0000313" key="2">
    <source>
        <dbReference type="EMBL" id="MDI5964829.1"/>
    </source>
</evidence>